<dbReference type="InterPro" id="IPR013538">
    <property type="entry name" value="ASHA1/2-like_C"/>
</dbReference>
<keyword evidence="4" id="KW-1185">Reference proteome</keyword>
<sequence>MDCIELTGTAPTKTSVVTTPANDPVILIARSFEAPRSLVWRCYTEPRHLTHFWGPKGATNPVSEVDLRVGGAWRQVMRFASGNEYGYTSAYLEISPVERLVWRDAPEGYRFGDELPPAEMVTEMTLIQAGRLTSVHITVRFTSLVARDQAVKRGFASTVSEGSDKLDLYLFTLSATAAFQQE</sequence>
<dbReference type="Gene3D" id="3.30.530.20">
    <property type="match status" value="1"/>
</dbReference>
<gene>
    <name evidence="3" type="ORF">VW23_005760</name>
</gene>
<evidence type="ECO:0000259" key="2">
    <source>
        <dbReference type="Pfam" id="PF08327"/>
    </source>
</evidence>
<dbReference type="Pfam" id="PF08327">
    <property type="entry name" value="AHSA1"/>
    <property type="match status" value="1"/>
</dbReference>
<dbReference type="InterPro" id="IPR023393">
    <property type="entry name" value="START-like_dom_sf"/>
</dbReference>
<dbReference type="Proteomes" id="UP000095463">
    <property type="component" value="Unassembled WGS sequence"/>
</dbReference>
<comment type="similarity">
    <text evidence="1">Belongs to the AHA1 family.</text>
</comment>
<evidence type="ECO:0000313" key="4">
    <source>
        <dbReference type="Proteomes" id="UP000095463"/>
    </source>
</evidence>
<comment type="caution">
    <text evidence="3">The sequence shown here is derived from an EMBL/GenBank/DDBJ whole genome shotgun (WGS) entry which is preliminary data.</text>
</comment>
<name>A0A1E5XHZ0_9HYPH</name>
<dbReference type="OrthoDB" id="9805228at2"/>
<feature type="domain" description="Activator of Hsp90 ATPase homologue 1/2-like C-terminal" evidence="2">
    <location>
        <begin position="34"/>
        <end position="167"/>
    </location>
</feature>
<dbReference type="AlphaFoldDB" id="A0A1E5XHZ0"/>
<organism evidence="3 4">
    <name type="scientific">Devosia insulae DS-56</name>
    <dbReference type="NCBI Taxonomy" id="1116389"/>
    <lineage>
        <taxon>Bacteria</taxon>
        <taxon>Pseudomonadati</taxon>
        <taxon>Pseudomonadota</taxon>
        <taxon>Alphaproteobacteria</taxon>
        <taxon>Hyphomicrobiales</taxon>
        <taxon>Devosiaceae</taxon>
        <taxon>Devosia</taxon>
    </lineage>
</organism>
<accession>A0A1E5XHZ0</accession>
<evidence type="ECO:0000256" key="1">
    <source>
        <dbReference type="ARBA" id="ARBA00006817"/>
    </source>
</evidence>
<protein>
    <recommendedName>
        <fullName evidence="2">Activator of Hsp90 ATPase homologue 1/2-like C-terminal domain-containing protein</fullName>
    </recommendedName>
</protein>
<reference evidence="3 4" key="1">
    <citation type="journal article" date="2015" name="Genome Announc.">
        <title>Genome Assemblies of Three Soil-Associated Devosia species: D. insulae, D. limi, and D. soli.</title>
        <authorList>
            <person name="Hassan Y.I."/>
            <person name="Lepp D."/>
            <person name="Zhou T."/>
        </authorList>
    </citation>
    <scope>NUCLEOTIDE SEQUENCE [LARGE SCALE GENOMIC DNA]</scope>
    <source>
        <strain evidence="3 4">DS-56</strain>
    </source>
</reference>
<proteinExistence type="inferred from homology"/>
<dbReference type="EMBL" id="LAJE02000387">
    <property type="protein sequence ID" value="OEO28212.1"/>
    <property type="molecule type" value="Genomic_DNA"/>
</dbReference>
<dbReference type="SUPFAM" id="SSF55961">
    <property type="entry name" value="Bet v1-like"/>
    <property type="match status" value="1"/>
</dbReference>
<dbReference type="RefSeq" id="WP_069912451.1">
    <property type="nucleotide sequence ID" value="NZ_LAJE02000387.1"/>
</dbReference>
<evidence type="ECO:0000313" key="3">
    <source>
        <dbReference type="EMBL" id="OEO28212.1"/>
    </source>
</evidence>